<sequence>MTFDLPAEWRGFALALPAAIAVAGASRLLRRPRWGGVAAGLGLVVGFVAVLGVITGSPRHLVERLPALVLLGLLAGLLAGLPRPVLRIAGVAAGLLLGAWWMTGASLHPPDLLRAAPQGLAIAAAMALVLRADPAFPGQAIGWAALAAGVTAAGAFGPYLAFALAGAGAVLGAGVLGAMTGMASRLPLALGMVGVAAVPLLARAAPADIAAAAAPALALLAGPALAGPVARWLGPRLAAWVAPVLAAAPAVGVALLLRH</sequence>
<feature type="transmembrane region" description="Helical" evidence="1">
    <location>
        <begin position="182"/>
        <end position="202"/>
    </location>
</feature>
<keyword evidence="1" id="KW-1133">Transmembrane helix</keyword>
<dbReference type="AlphaFoldDB" id="A0A917NMV8"/>
<feature type="transmembrane region" description="Helical" evidence="1">
    <location>
        <begin position="209"/>
        <end position="231"/>
    </location>
</feature>
<proteinExistence type="predicted"/>
<keyword evidence="1" id="KW-0472">Membrane</keyword>
<feature type="transmembrane region" description="Helical" evidence="1">
    <location>
        <begin position="36"/>
        <end position="55"/>
    </location>
</feature>
<organism evidence="2 3">
    <name type="scientific">Neoroseomonas lacus</name>
    <dbReference type="NCBI Taxonomy" id="287609"/>
    <lineage>
        <taxon>Bacteria</taxon>
        <taxon>Pseudomonadati</taxon>
        <taxon>Pseudomonadota</taxon>
        <taxon>Alphaproteobacteria</taxon>
        <taxon>Acetobacterales</taxon>
        <taxon>Acetobacteraceae</taxon>
        <taxon>Neoroseomonas</taxon>
    </lineage>
</organism>
<feature type="transmembrane region" description="Helical" evidence="1">
    <location>
        <begin position="237"/>
        <end position="257"/>
    </location>
</feature>
<dbReference type="EMBL" id="BMKW01000004">
    <property type="protein sequence ID" value="GGJ12091.1"/>
    <property type="molecule type" value="Genomic_DNA"/>
</dbReference>
<gene>
    <name evidence="2" type="ORF">GCM10011320_19090</name>
</gene>
<keyword evidence="1" id="KW-0812">Transmembrane</keyword>
<dbReference type="RefSeq" id="WP_188966812.1">
    <property type="nucleotide sequence ID" value="NZ_BMKW01000004.1"/>
</dbReference>
<accession>A0A917NMV8</accession>
<feature type="transmembrane region" description="Helical" evidence="1">
    <location>
        <begin position="61"/>
        <end position="78"/>
    </location>
</feature>
<evidence type="ECO:0000313" key="3">
    <source>
        <dbReference type="Proteomes" id="UP000661507"/>
    </source>
</evidence>
<comment type="caution">
    <text evidence="2">The sequence shown here is derived from an EMBL/GenBank/DDBJ whole genome shotgun (WGS) entry which is preliminary data.</text>
</comment>
<feature type="transmembrane region" description="Helical" evidence="1">
    <location>
        <begin position="85"/>
        <end position="103"/>
    </location>
</feature>
<evidence type="ECO:0000256" key="1">
    <source>
        <dbReference type="SAM" id="Phobius"/>
    </source>
</evidence>
<protein>
    <submittedName>
        <fullName evidence="2">Uncharacterized protein</fullName>
    </submittedName>
</protein>
<keyword evidence="3" id="KW-1185">Reference proteome</keyword>
<dbReference type="Proteomes" id="UP000661507">
    <property type="component" value="Unassembled WGS sequence"/>
</dbReference>
<feature type="transmembrane region" description="Helical" evidence="1">
    <location>
        <begin position="12"/>
        <end position="29"/>
    </location>
</feature>
<reference evidence="2" key="2">
    <citation type="submission" date="2020-09" db="EMBL/GenBank/DDBJ databases">
        <authorList>
            <person name="Sun Q."/>
            <person name="Zhou Y."/>
        </authorList>
    </citation>
    <scope>NUCLEOTIDE SEQUENCE</scope>
    <source>
        <strain evidence="2">CGMCC 1.3617</strain>
    </source>
</reference>
<feature type="transmembrane region" description="Helical" evidence="1">
    <location>
        <begin position="144"/>
        <end position="176"/>
    </location>
</feature>
<reference evidence="2" key="1">
    <citation type="journal article" date="2014" name="Int. J. Syst. Evol. Microbiol.">
        <title>Complete genome sequence of Corynebacterium casei LMG S-19264T (=DSM 44701T), isolated from a smear-ripened cheese.</title>
        <authorList>
            <consortium name="US DOE Joint Genome Institute (JGI-PGF)"/>
            <person name="Walter F."/>
            <person name="Albersmeier A."/>
            <person name="Kalinowski J."/>
            <person name="Ruckert C."/>
        </authorList>
    </citation>
    <scope>NUCLEOTIDE SEQUENCE</scope>
    <source>
        <strain evidence="2">CGMCC 1.3617</strain>
    </source>
</reference>
<name>A0A917NMV8_9PROT</name>
<evidence type="ECO:0000313" key="2">
    <source>
        <dbReference type="EMBL" id="GGJ12091.1"/>
    </source>
</evidence>